<keyword evidence="1" id="KW-1133">Transmembrane helix</keyword>
<accession>A0A5N6Y0R4</accession>
<sequence>MKSLAAEIYLHVRARHRWWTVIDYSYVLPLICPFPPFLLCLYLPFISLTSDTLFQHLIPIEPIYAV</sequence>
<keyword evidence="1" id="KW-0472">Membrane</keyword>
<gene>
    <name evidence="2" type="ORF">BDV24DRAFT_136971</name>
</gene>
<dbReference type="AlphaFoldDB" id="A0A5N6Y0R4"/>
<reference evidence="2" key="1">
    <citation type="submission" date="2019-04" db="EMBL/GenBank/DDBJ databases">
        <title>Friends and foes A comparative genomics study of 23 Aspergillus species from section Flavi.</title>
        <authorList>
            <consortium name="DOE Joint Genome Institute"/>
            <person name="Kjaerbolling I."/>
            <person name="Vesth T."/>
            <person name="Frisvad J.C."/>
            <person name="Nybo J.L."/>
            <person name="Theobald S."/>
            <person name="Kildgaard S."/>
            <person name="Isbrandt T."/>
            <person name="Kuo A."/>
            <person name="Sato A."/>
            <person name="Lyhne E.K."/>
            <person name="Kogle M.E."/>
            <person name="Wiebenga A."/>
            <person name="Kun R.S."/>
            <person name="Lubbers R.J."/>
            <person name="Makela M.R."/>
            <person name="Barry K."/>
            <person name="Chovatia M."/>
            <person name="Clum A."/>
            <person name="Daum C."/>
            <person name="Haridas S."/>
            <person name="He G."/>
            <person name="LaButti K."/>
            <person name="Lipzen A."/>
            <person name="Mondo S."/>
            <person name="Riley R."/>
            <person name="Salamov A."/>
            <person name="Simmons B.A."/>
            <person name="Magnuson J.K."/>
            <person name="Henrissat B."/>
            <person name="Mortensen U.H."/>
            <person name="Larsen T.O."/>
            <person name="Devries R.P."/>
            <person name="Grigoriev I.V."/>
            <person name="Machida M."/>
            <person name="Baker S.E."/>
            <person name="Andersen M.R."/>
        </authorList>
    </citation>
    <scope>NUCLEOTIDE SEQUENCE</scope>
    <source>
        <strain evidence="2">CBS 117612</strain>
    </source>
</reference>
<proteinExistence type="predicted"/>
<protein>
    <submittedName>
        <fullName evidence="2">Uncharacterized protein</fullName>
    </submittedName>
</protein>
<organism evidence="2">
    <name type="scientific">Aspergillus arachidicola</name>
    <dbReference type="NCBI Taxonomy" id="656916"/>
    <lineage>
        <taxon>Eukaryota</taxon>
        <taxon>Fungi</taxon>
        <taxon>Dikarya</taxon>
        <taxon>Ascomycota</taxon>
        <taxon>Pezizomycotina</taxon>
        <taxon>Eurotiomycetes</taxon>
        <taxon>Eurotiomycetidae</taxon>
        <taxon>Eurotiales</taxon>
        <taxon>Aspergillaceae</taxon>
        <taxon>Aspergillus</taxon>
        <taxon>Aspergillus subgen. Circumdati</taxon>
    </lineage>
</organism>
<feature type="transmembrane region" description="Helical" evidence="1">
    <location>
        <begin position="21"/>
        <end position="45"/>
    </location>
</feature>
<evidence type="ECO:0000256" key="1">
    <source>
        <dbReference type="SAM" id="Phobius"/>
    </source>
</evidence>
<dbReference type="Proteomes" id="UP000325558">
    <property type="component" value="Unassembled WGS sequence"/>
</dbReference>
<dbReference type="EMBL" id="ML737161">
    <property type="protein sequence ID" value="KAE8339032.1"/>
    <property type="molecule type" value="Genomic_DNA"/>
</dbReference>
<name>A0A5N6Y0R4_9EURO</name>
<evidence type="ECO:0000313" key="2">
    <source>
        <dbReference type="EMBL" id="KAE8339032.1"/>
    </source>
</evidence>
<keyword evidence="1" id="KW-0812">Transmembrane</keyword>